<keyword evidence="1" id="KW-0472">Membrane</keyword>
<keyword evidence="1" id="KW-1133">Transmembrane helix</keyword>
<evidence type="ECO:0000259" key="2">
    <source>
        <dbReference type="Pfam" id="PF04235"/>
    </source>
</evidence>
<feature type="transmembrane region" description="Helical" evidence="1">
    <location>
        <begin position="46"/>
        <end position="65"/>
    </location>
</feature>
<dbReference type="Pfam" id="PF04235">
    <property type="entry name" value="DUF418"/>
    <property type="match status" value="1"/>
</dbReference>
<protein>
    <submittedName>
        <fullName evidence="4">Putative membrane protein</fullName>
    </submittedName>
</protein>
<feature type="transmembrane region" description="Helical" evidence="1">
    <location>
        <begin position="72"/>
        <end position="91"/>
    </location>
</feature>
<feature type="domain" description="Heparan-alpha-glucosaminide N-acetyltransferase catalytic" evidence="3">
    <location>
        <begin position="2"/>
        <end position="180"/>
    </location>
</feature>
<feature type="transmembrane region" description="Helical" evidence="1">
    <location>
        <begin position="296"/>
        <end position="319"/>
    </location>
</feature>
<dbReference type="STRING" id="340021.TM5383_02976"/>
<dbReference type="InterPro" id="IPR012429">
    <property type="entry name" value="HGSNAT_cat"/>
</dbReference>
<reference evidence="4 5" key="1">
    <citation type="submission" date="2015-09" db="EMBL/GenBank/DDBJ databases">
        <authorList>
            <consortium name="Swine Surveillance"/>
        </authorList>
    </citation>
    <scope>NUCLEOTIDE SEQUENCE [LARGE SCALE GENOMIC DNA]</scope>
    <source>
        <strain evidence="4 5">CECT 8383</strain>
    </source>
</reference>
<dbReference type="PANTHER" id="PTHR30590:SF3">
    <property type="entry name" value="HYPOTHETICAL MEMBRANE SPANNING PROTEIN"/>
    <property type="match status" value="1"/>
</dbReference>
<evidence type="ECO:0000259" key="3">
    <source>
        <dbReference type="Pfam" id="PF07786"/>
    </source>
</evidence>
<dbReference type="Pfam" id="PF07786">
    <property type="entry name" value="HGSNAT_cat"/>
    <property type="match status" value="1"/>
</dbReference>
<evidence type="ECO:0000256" key="1">
    <source>
        <dbReference type="SAM" id="Phobius"/>
    </source>
</evidence>
<organism evidence="4 5">
    <name type="scientific">Thalassovita mediterranea</name>
    <dbReference type="NCBI Taxonomy" id="340021"/>
    <lineage>
        <taxon>Bacteria</taxon>
        <taxon>Pseudomonadati</taxon>
        <taxon>Pseudomonadota</taxon>
        <taxon>Alphaproteobacteria</taxon>
        <taxon>Rhodobacterales</taxon>
        <taxon>Roseobacteraceae</taxon>
        <taxon>Thalassovita</taxon>
    </lineage>
</organism>
<feature type="transmembrane region" description="Helical" evidence="1">
    <location>
        <begin position="111"/>
        <end position="129"/>
    </location>
</feature>
<feature type="transmembrane region" description="Helical" evidence="1">
    <location>
        <begin position="228"/>
        <end position="247"/>
    </location>
</feature>
<keyword evidence="5" id="KW-1185">Reference proteome</keyword>
<dbReference type="RefSeq" id="WP_058319792.1">
    <property type="nucleotide sequence ID" value="NZ_CYSF01000017.1"/>
</dbReference>
<evidence type="ECO:0000313" key="4">
    <source>
        <dbReference type="EMBL" id="CUH85738.1"/>
    </source>
</evidence>
<sequence>MRLDGLDIARFLAFVGMVLVNFRIAAEVTGVGDLPSTIIDLLEGRAAALFVVLAGIGLGLSRAGMALVSRRAVFLIVLGMINVTIFEADILHYYGTYFLCVLPLLTAPARALWTAAVAVALIAYAGLIFGNYDAGWDWDALVYADFWTVTGYLRHTFYNGWHPVLPWLSFLMIGMALSRLDLGSPAIRLRIALYGALACIAGLIPAALTADPDLTDLLSTAPIPPTPFYILSATGSACVVIAACLWAGPALMRSRLTRTLSLAGRQSLTLYLAHILIGMGTMDTLGLLNGSLSNAAVLWISLSFCAACLIYAHLWQYVAKRGPLEALMRKLAG</sequence>
<dbReference type="InterPro" id="IPR007349">
    <property type="entry name" value="DUF418"/>
</dbReference>
<feature type="transmembrane region" description="Helical" evidence="1">
    <location>
        <begin position="164"/>
        <end position="182"/>
    </location>
</feature>
<accession>A0A0P1GSY0</accession>
<dbReference type="AlphaFoldDB" id="A0A0P1GSY0"/>
<dbReference type="OrthoDB" id="9807744at2"/>
<evidence type="ECO:0000313" key="5">
    <source>
        <dbReference type="Proteomes" id="UP000051681"/>
    </source>
</evidence>
<dbReference type="Proteomes" id="UP000051681">
    <property type="component" value="Unassembled WGS sequence"/>
</dbReference>
<dbReference type="InterPro" id="IPR052529">
    <property type="entry name" value="Bact_Transport_Assoc"/>
</dbReference>
<keyword evidence="1" id="KW-0812">Transmembrane</keyword>
<name>A0A0P1GSY0_9RHOB</name>
<dbReference type="EMBL" id="CYSF01000017">
    <property type="protein sequence ID" value="CUH85738.1"/>
    <property type="molecule type" value="Genomic_DNA"/>
</dbReference>
<feature type="transmembrane region" description="Helical" evidence="1">
    <location>
        <begin position="268"/>
        <end position="290"/>
    </location>
</feature>
<feature type="domain" description="DUF418" evidence="2">
    <location>
        <begin position="187"/>
        <end position="332"/>
    </location>
</feature>
<feature type="transmembrane region" description="Helical" evidence="1">
    <location>
        <begin position="7"/>
        <end position="26"/>
    </location>
</feature>
<proteinExistence type="predicted"/>
<feature type="transmembrane region" description="Helical" evidence="1">
    <location>
        <begin position="189"/>
        <end position="208"/>
    </location>
</feature>
<gene>
    <name evidence="4" type="ORF">TM5383_02976</name>
</gene>
<dbReference type="PANTHER" id="PTHR30590">
    <property type="entry name" value="INNER MEMBRANE PROTEIN"/>
    <property type="match status" value="1"/>
</dbReference>